<evidence type="ECO:0000256" key="3">
    <source>
        <dbReference type="ARBA" id="ARBA00022475"/>
    </source>
</evidence>
<sequence length="300" mass="32234">MNAAAPSETAHTAPPSAESHGTKKDARPAPARRRKGSLLTALTWVVALLFFAPVAWMVLTSFKQESAAASSPPSFFFEPTLDQYRNIISSDAGPYFMNSLIATAGSTILVLILAVPAAYALSIRPIKRTQDALFFFISTKMLPIVAVIMPIYVIAGQIRMLDNILTLIILYTAMNLPIAIWMMRSFFLEVPSEVLEAASIDGASLLGTMRRVLIPMVAPGIAATALICVIFAWNEFFFALNLTAANAATAPIYLMSTMTSEGLFLAQLSAASVLASLPVVLAGWFAQKQLVRGLSMGAVK</sequence>
<feature type="transmembrane region" description="Helical" evidence="7">
    <location>
        <begin position="133"/>
        <end position="158"/>
    </location>
</feature>
<dbReference type="GO" id="GO:0005886">
    <property type="term" value="C:plasma membrane"/>
    <property type="evidence" value="ECO:0007669"/>
    <property type="project" value="UniProtKB-SubCell"/>
</dbReference>
<name>A0A5R9BBR8_9MICC</name>
<protein>
    <submittedName>
        <fullName evidence="10">Carbohydrate ABC transporter permease</fullName>
    </submittedName>
</protein>
<feature type="transmembrane region" description="Helical" evidence="7">
    <location>
        <begin position="100"/>
        <end position="121"/>
    </location>
</feature>
<comment type="caution">
    <text evidence="10">The sequence shown here is derived from an EMBL/GenBank/DDBJ whole genome shotgun (WGS) entry which is preliminary data.</text>
</comment>
<keyword evidence="11" id="KW-1185">Reference proteome</keyword>
<evidence type="ECO:0000313" key="11">
    <source>
        <dbReference type="Proteomes" id="UP000310458"/>
    </source>
</evidence>
<reference evidence="10 11" key="1">
    <citation type="submission" date="2019-05" db="EMBL/GenBank/DDBJ databases">
        <title>Nesterenkonia sp. GY074 isolated from the Southern Atlantic Ocean.</title>
        <authorList>
            <person name="Zhang G."/>
        </authorList>
    </citation>
    <scope>NUCLEOTIDE SEQUENCE [LARGE SCALE GENOMIC DNA]</scope>
    <source>
        <strain evidence="10 11">GY074</strain>
    </source>
</reference>
<evidence type="ECO:0000256" key="2">
    <source>
        <dbReference type="ARBA" id="ARBA00022448"/>
    </source>
</evidence>
<dbReference type="CDD" id="cd06261">
    <property type="entry name" value="TM_PBP2"/>
    <property type="match status" value="1"/>
</dbReference>
<dbReference type="EMBL" id="VAVZ01000024">
    <property type="protein sequence ID" value="TLP96190.1"/>
    <property type="molecule type" value="Genomic_DNA"/>
</dbReference>
<dbReference type="Proteomes" id="UP000310458">
    <property type="component" value="Unassembled WGS sequence"/>
</dbReference>
<dbReference type="OrthoDB" id="9794684at2"/>
<feature type="domain" description="ABC transmembrane type-1" evidence="9">
    <location>
        <begin position="96"/>
        <end position="286"/>
    </location>
</feature>
<feature type="transmembrane region" description="Helical" evidence="7">
    <location>
        <begin position="37"/>
        <end position="59"/>
    </location>
</feature>
<dbReference type="PROSITE" id="PS50928">
    <property type="entry name" value="ABC_TM1"/>
    <property type="match status" value="1"/>
</dbReference>
<feature type="transmembrane region" description="Helical" evidence="7">
    <location>
        <begin position="164"/>
        <end position="183"/>
    </location>
</feature>
<dbReference type="InterPro" id="IPR050901">
    <property type="entry name" value="BP-dep_ABC_trans_perm"/>
</dbReference>
<evidence type="ECO:0000256" key="6">
    <source>
        <dbReference type="ARBA" id="ARBA00023136"/>
    </source>
</evidence>
<keyword evidence="5 7" id="KW-1133">Transmembrane helix</keyword>
<accession>A0A5R9BBR8</accession>
<comment type="subcellular location">
    <subcellularLocation>
        <location evidence="1 7">Cell membrane</location>
        <topology evidence="1 7">Multi-pass membrane protein</topology>
    </subcellularLocation>
</comment>
<evidence type="ECO:0000256" key="1">
    <source>
        <dbReference type="ARBA" id="ARBA00004651"/>
    </source>
</evidence>
<evidence type="ECO:0000256" key="8">
    <source>
        <dbReference type="SAM" id="MobiDB-lite"/>
    </source>
</evidence>
<dbReference type="AlphaFoldDB" id="A0A5R9BBR8"/>
<dbReference type="Pfam" id="PF00528">
    <property type="entry name" value="BPD_transp_1"/>
    <property type="match status" value="1"/>
</dbReference>
<keyword evidence="4 7" id="KW-0812">Transmembrane</keyword>
<dbReference type="InterPro" id="IPR035906">
    <property type="entry name" value="MetI-like_sf"/>
</dbReference>
<evidence type="ECO:0000256" key="7">
    <source>
        <dbReference type="RuleBase" id="RU363032"/>
    </source>
</evidence>
<dbReference type="InterPro" id="IPR000515">
    <property type="entry name" value="MetI-like"/>
</dbReference>
<gene>
    <name evidence="10" type="ORF">FEF26_09380</name>
</gene>
<comment type="similarity">
    <text evidence="7">Belongs to the binding-protein-dependent transport system permease family.</text>
</comment>
<dbReference type="PANTHER" id="PTHR32243">
    <property type="entry name" value="MALTOSE TRANSPORT SYSTEM PERMEASE-RELATED"/>
    <property type="match status" value="1"/>
</dbReference>
<dbReference type="RefSeq" id="WP_138253277.1">
    <property type="nucleotide sequence ID" value="NZ_VAVZ01000024.1"/>
</dbReference>
<feature type="region of interest" description="Disordered" evidence="8">
    <location>
        <begin position="1"/>
        <end position="31"/>
    </location>
</feature>
<dbReference type="Gene3D" id="1.10.3720.10">
    <property type="entry name" value="MetI-like"/>
    <property type="match status" value="1"/>
</dbReference>
<proteinExistence type="inferred from homology"/>
<keyword evidence="6 7" id="KW-0472">Membrane</keyword>
<organism evidence="10 11">
    <name type="scientific">Nesterenkonia salmonea</name>
    <dbReference type="NCBI Taxonomy" id="1804987"/>
    <lineage>
        <taxon>Bacteria</taxon>
        <taxon>Bacillati</taxon>
        <taxon>Actinomycetota</taxon>
        <taxon>Actinomycetes</taxon>
        <taxon>Micrococcales</taxon>
        <taxon>Micrococcaceae</taxon>
        <taxon>Nesterenkonia</taxon>
    </lineage>
</organism>
<feature type="transmembrane region" description="Helical" evidence="7">
    <location>
        <begin position="212"/>
        <end position="233"/>
    </location>
</feature>
<dbReference type="GO" id="GO:0055085">
    <property type="term" value="P:transmembrane transport"/>
    <property type="evidence" value="ECO:0007669"/>
    <property type="project" value="InterPro"/>
</dbReference>
<feature type="transmembrane region" description="Helical" evidence="7">
    <location>
        <begin position="264"/>
        <end position="286"/>
    </location>
</feature>
<dbReference type="SUPFAM" id="SSF161098">
    <property type="entry name" value="MetI-like"/>
    <property type="match status" value="1"/>
</dbReference>
<evidence type="ECO:0000259" key="9">
    <source>
        <dbReference type="PROSITE" id="PS50928"/>
    </source>
</evidence>
<evidence type="ECO:0000256" key="4">
    <source>
        <dbReference type="ARBA" id="ARBA00022692"/>
    </source>
</evidence>
<keyword evidence="2 7" id="KW-0813">Transport</keyword>
<dbReference type="PANTHER" id="PTHR32243:SF52">
    <property type="entry name" value="ABC TRANSPORTER PERMEASE PROTEIN"/>
    <property type="match status" value="1"/>
</dbReference>
<keyword evidence="3" id="KW-1003">Cell membrane</keyword>
<evidence type="ECO:0000313" key="10">
    <source>
        <dbReference type="EMBL" id="TLP96190.1"/>
    </source>
</evidence>
<evidence type="ECO:0000256" key="5">
    <source>
        <dbReference type="ARBA" id="ARBA00022989"/>
    </source>
</evidence>